<dbReference type="PROSITE" id="PS00089">
    <property type="entry name" value="RIBORED_LARGE"/>
    <property type="match status" value="1"/>
</dbReference>
<dbReference type="CDD" id="cd01679">
    <property type="entry name" value="RNR_I"/>
    <property type="match status" value="1"/>
</dbReference>
<dbReference type="Gene3D" id="3.20.70.20">
    <property type="match status" value="1"/>
</dbReference>
<dbReference type="PRINTS" id="PR01183">
    <property type="entry name" value="RIBORDTASEM1"/>
</dbReference>
<dbReference type="GO" id="GO:0005524">
    <property type="term" value="F:ATP binding"/>
    <property type="evidence" value="ECO:0007669"/>
    <property type="project" value="UniProtKB-KW"/>
</dbReference>
<evidence type="ECO:0000256" key="7">
    <source>
        <dbReference type="RuleBase" id="RU003410"/>
    </source>
</evidence>
<comment type="function">
    <text evidence="7">Provides the precursors necessary for DNA synthesis. Catalyzes the biosynthesis of deoxyribonucleotides from the corresponding ribonucleotides.</text>
</comment>
<evidence type="ECO:0000256" key="1">
    <source>
        <dbReference type="ARBA" id="ARBA00010406"/>
    </source>
</evidence>
<dbReference type="GO" id="GO:0005971">
    <property type="term" value="C:ribonucleoside-diphosphate reductase complex"/>
    <property type="evidence" value="ECO:0007669"/>
    <property type="project" value="TreeGrafter"/>
</dbReference>
<dbReference type="Pfam" id="PF00317">
    <property type="entry name" value="Ribonuc_red_lgN"/>
    <property type="match status" value="1"/>
</dbReference>
<dbReference type="GO" id="GO:0004748">
    <property type="term" value="F:ribonucleoside-diphosphate reductase activity, thioredoxin disulfide as acceptor"/>
    <property type="evidence" value="ECO:0007669"/>
    <property type="project" value="UniProtKB-EC"/>
</dbReference>
<evidence type="ECO:0000259" key="8">
    <source>
        <dbReference type="PROSITE" id="PS00089"/>
    </source>
</evidence>
<reference evidence="9" key="1">
    <citation type="submission" date="2021-01" db="EMBL/GenBank/DDBJ databases">
        <authorList>
            <person name="Corre E."/>
            <person name="Pelletier E."/>
            <person name="Niang G."/>
            <person name="Scheremetjew M."/>
            <person name="Finn R."/>
            <person name="Kale V."/>
            <person name="Holt S."/>
            <person name="Cochrane G."/>
            <person name="Meng A."/>
            <person name="Brown T."/>
            <person name="Cohen L."/>
        </authorList>
    </citation>
    <scope>NUCLEOTIDE SEQUENCE</scope>
    <source>
        <strain evidence="9">Isolate 1302-5</strain>
    </source>
</reference>
<dbReference type="AlphaFoldDB" id="A0A7S4JMX4"/>
<dbReference type="GO" id="GO:0009263">
    <property type="term" value="P:deoxyribonucleotide biosynthetic process"/>
    <property type="evidence" value="ECO:0007669"/>
    <property type="project" value="UniProtKB-KW"/>
</dbReference>
<dbReference type="InterPro" id="IPR000788">
    <property type="entry name" value="RNR_lg_C"/>
</dbReference>
<comment type="catalytic activity">
    <reaction evidence="7">
        <text>a 2'-deoxyribonucleoside 5'-diphosphate + [thioredoxin]-disulfide + H2O = a ribonucleoside 5'-diphosphate + [thioredoxin]-dithiol</text>
        <dbReference type="Rhea" id="RHEA:23252"/>
        <dbReference type="Rhea" id="RHEA-COMP:10698"/>
        <dbReference type="Rhea" id="RHEA-COMP:10700"/>
        <dbReference type="ChEBI" id="CHEBI:15377"/>
        <dbReference type="ChEBI" id="CHEBI:29950"/>
        <dbReference type="ChEBI" id="CHEBI:50058"/>
        <dbReference type="ChEBI" id="CHEBI:57930"/>
        <dbReference type="ChEBI" id="CHEBI:73316"/>
        <dbReference type="EC" id="1.17.4.1"/>
    </reaction>
</comment>
<dbReference type="SUPFAM" id="SSF48168">
    <property type="entry name" value="R1 subunit of ribonucleotide reductase, N-terminal domain"/>
    <property type="match status" value="1"/>
</dbReference>
<feature type="domain" description="Ribonucleotide reductase large subunit" evidence="8">
    <location>
        <begin position="659"/>
        <end position="681"/>
    </location>
</feature>
<dbReference type="Pfam" id="PF00012">
    <property type="entry name" value="HSP70"/>
    <property type="match status" value="1"/>
</dbReference>
<dbReference type="InterPro" id="IPR018181">
    <property type="entry name" value="Heat_shock_70_CS"/>
</dbReference>
<accession>A0A7S4JMX4</accession>
<keyword evidence="6 7" id="KW-0215">Deoxyribonucleotide synthesis</keyword>
<dbReference type="InterPro" id="IPR013509">
    <property type="entry name" value="RNR_lsu_N"/>
</dbReference>
<organism evidence="9">
    <name type="scientific">Odontella aurita</name>
    <dbReference type="NCBI Taxonomy" id="265563"/>
    <lineage>
        <taxon>Eukaryota</taxon>
        <taxon>Sar</taxon>
        <taxon>Stramenopiles</taxon>
        <taxon>Ochrophyta</taxon>
        <taxon>Bacillariophyta</taxon>
        <taxon>Mediophyceae</taxon>
        <taxon>Biddulphiophycidae</taxon>
        <taxon>Eupodiscales</taxon>
        <taxon>Odontellaceae</taxon>
        <taxon>Odontella</taxon>
    </lineage>
</organism>
<evidence type="ECO:0000256" key="5">
    <source>
        <dbReference type="ARBA" id="ARBA00023002"/>
    </source>
</evidence>
<sequence length="873" mass="95948">MTEPIIGIDLGTTYSCLACWDEKTNKAEVISSASGRTMPSWVAFTREGKMVGSAAKAQVATNPKNTVYDVKRIVGRPYSDPVVSEEASAFPFEVVEGGGGEPKIRVEWRGEEKELNPEEISAMILAELRVAAERHLGRAVRKAVITVPAHFNNQQRQATKDAGRIAGLDVKRIINEPTAAALSYGLHDKKASNAQAASSSSNDDATNISKEREDADLAAAFETYDLMSRGHFSHASPTLFHAGTTHPQLSSCFLVQMSDDSINGIYDTLKRCAVISKAAGGIGLSVHNIRARGTHIKGTRGVSNGLVPMLRVYDATSRYVDQGGGKRPGAFAVYLEPWHSDVFDVLNLKKNHGKEEQRARDLFYGLWVPDLFMERVRDDGPWSLMCPHKCPGLSRCHGAAFEELYKKYEGEGRYVRQVRARELWGAILDAQIETGTPYMLYKDACNAKSNQGNLGTIQCSNLCTEIVQYTDEEEVAVCNLASLCLPRFVVSDRGPYGSINPDSSSATAKGAAYFDHEALHRAAKIVTRNLNKIIDCNKYPTPGARRSNMRHRPIGIGVSGLADAFVRLGLPFASDGAKELNEAIFETVYHAALEASMELAGEGGGTYDSFGGCPASEGKLQFDMWGLGDDDTPSRRRRTNPQSLEKYSAAVTEGGGYDWESLRADIRSSGLRNSLLVAPMPTASTSQILGVNECFEPYSSNLYLRRVKAGEFIVVNPHLLRDLTDRGLWTPSVRNQLMRDGGSVAAIECIPRRLKELYRTVWEIKMKDVIDMAADRGKFIDQSQSLNLFIADPTADKLTAMHFYAWKKGLKTGMYSLRTNPAVNAIQYTVKKNNGGEDEEQEQDQEEETLLAKAKESLPIQDDDDTVCVSCQG</sequence>
<dbReference type="FunFam" id="3.30.30.30:FF:000001">
    <property type="entry name" value="heat shock 70 kDa protein-like"/>
    <property type="match status" value="1"/>
</dbReference>
<dbReference type="PANTHER" id="PTHR11573">
    <property type="entry name" value="RIBONUCLEOSIDE-DIPHOSPHATE REDUCTASE LARGE CHAIN"/>
    <property type="match status" value="1"/>
</dbReference>
<proteinExistence type="inferred from homology"/>
<evidence type="ECO:0000313" key="9">
    <source>
        <dbReference type="EMBL" id="CAE2268321.1"/>
    </source>
</evidence>
<name>A0A7S4JMX4_9STRA</name>
<dbReference type="PANTHER" id="PTHR11573:SF6">
    <property type="entry name" value="RIBONUCLEOSIDE-DIPHOSPHATE REDUCTASE LARGE SUBUNIT"/>
    <property type="match status" value="1"/>
</dbReference>
<comment type="similarity">
    <text evidence="1 7">Belongs to the ribonucleoside diphosphate reductase large chain family.</text>
</comment>
<dbReference type="InterPro" id="IPR008926">
    <property type="entry name" value="RNR_R1-su_N"/>
</dbReference>
<dbReference type="NCBIfam" id="TIGR02506">
    <property type="entry name" value="NrdE_NrdA"/>
    <property type="match status" value="1"/>
</dbReference>
<dbReference type="InterPro" id="IPR013126">
    <property type="entry name" value="Hsp_70_fam"/>
</dbReference>
<dbReference type="SUPFAM" id="SSF53067">
    <property type="entry name" value="Actin-like ATPase domain"/>
    <property type="match status" value="1"/>
</dbReference>
<dbReference type="SUPFAM" id="SSF51998">
    <property type="entry name" value="PFL-like glycyl radical enzymes"/>
    <property type="match status" value="1"/>
</dbReference>
<dbReference type="EMBL" id="HBKQ01043961">
    <property type="protein sequence ID" value="CAE2268321.1"/>
    <property type="molecule type" value="Transcribed_RNA"/>
</dbReference>
<dbReference type="InterPro" id="IPR013346">
    <property type="entry name" value="NrdE_NrdA_C"/>
</dbReference>
<dbReference type="InterPro" id="IPR043129">
    <property type="entry name" value="ATPase_NBD"/>
</dbReference>
<keyword evidence="5 7" id="KW-0560">Oxidoreductase</keyword>
<dbReference type="UniPathway" id="UPA00326"/>
<dbReference type="GO" id="GO:0140662">
    <property type="term" value="F:ATP-dependent protein folding chaperone"/>
    <property type="evidence" value="ECO:0007669"/>
    <property type="project" value="InterPro"/>
</dbReference>
<dbReference type="PROSITE" id="PS00297">
    <property type="entry name" value="HSP70_1"/>
    <property type="match status" value="1"/>
</dbReference>
<gene>
    <name evidence="9" type="ORF">OAUR00152_LOCUS30348</name>
</gene>
<evidence type="ECO:0000256" key="4">
    <source>
        <dbReference type="ARBA" id="ARBA00022840"/>
    </source>
</evidence>
<dbReference type="Pfam" id="PF02867">
    <property type="entry name" value="Ribonuc_red_lgC"/>
    <property type="match status" value="1"/>
</dbReference>
<evidence type="ECO:0000256" key="6">
    <source>
        <dbReference type="ARBA" id="ARBA00023116"/>
    </source>
</evidence>
<evidence type="ECO:0000256" key="2">
    <source>
        <dbReference type="ARBA" id="ARBA00012274"/>
    </source>
</evidence>
<evidence type="ECO:0000256" key="3">
    <source>
        <dbReference type="ARBA" id="ARBA00022741"/>
    </source>
</evidence>
<dbReference type="Gene3D" id="3.30.420.40">
    <property type="match status" value="1"/>
</dbReference>
<dbReference type="InterPro" id="IPR039718">
    <property type="entry name" value="Rrm1"/>
</dbReference>
<keyword evidence="3" id="KW-0547">Nucleotide-binding</keyword>
<keyword evidence="4" id="KW-0067">ATP-binding</keyword>
<dbReference type="EC" id="1.17.4.1" evidence="2 7"/>
<protein>
    <recommendedName>
        <fullName evidence="2 7">Ribonucleoside-diphosphate reductase</fullName>
        <ecNumber evidence="2 7">1.17.4.1</ecNumber>
    </recommendedName>
</protein>